<evidence type="ECO:0000256" key="1">
    <source>
        <dbReference type="ARBA" id="ARBA00022722"/>
    </source>
</evidence>
<reference evidence="8 9" key="1">
    <citation type="submission" date="2018-06" db="EMBL/GenBank/DDBJ databases">
        <title>Genomic Encyclopedia of Type Strains, Phase IV (KMG-IV): sequencing the most valuable type-strain genomes for metagenomic binning, comparative biology and taxonomic classification.</title>
        <authorList>
            <person name="Goeker M."/>
        </authorList>
    </citation>
    <scope>NUCLEOTIDE SEQUENCE [LARGE SCALE GENOMIC DNA]</scope>
    <source>
        <strain evidence="8 9">DSM 25619</strain>
    </source>
</reference>
<dbReference type="Proteomes" id="UP000252893">
    <property type="component" value="Unassembled WGS sequence"/>
</dbReference>
<dbReference type="Pfam" id="PF22505">
    <property type="entry name" value="RNase_J_b_CASP"/>
    <property type="match status" value="1"/>
</dbReference>
<dbReference type="SUPFAM" id="SSF56281">
    <property type="entry name" value="Metallo-hydrolase/oxidoreductase"/>
    <property type="match status" value="1"/>
</dbReference>
<dbReference type="GO" id="GO:0003723">
    <property type="term" value="F:RNA binding"/>
    <property type="evidence" value="ECO:0007669"/>
    <property type="project" value="UniProtKB-KW"/>
</dbReference>
<sequence length="572" mass="62903">MPQSRLDDLQNKAQLNGKEELVFLPLGGVGEIGMNLAMYGYGPEHAREWIIIDMGVSFAGPELPGADLILPDIRYLEAERNNIRGIIITHAHEDHYGSLLDLWPRLRLPVYATPFTAGLLEAKRQAEYNAPEIPVTVFRAGESFEVGAFKIEALAVTHSIPEPVSLAITTPLGRVIHTGDWKIDPEPSLGPVLDASRFEQLGDEGVLALVCDSTNAMREGESPSERQVSESLRELIQNAKGRVAITTFSSNVGRIRSIAEAARDAGRQVLVVGRSMKRCISVATELGYMEGLPEFLSEDDYGYVPRENVVMVLTGSQGEPRAALAKLARDEMRSLALTAGDTVIFSSRTIPGNEKSIIEIKNMLIEQGIKIISDDDALVHVSGHPRRNELKRMYAWVRPQILVPVHGEAAHLVAQGTLGMQAGIPDVAQIRNGDVLRLAPGPAKIIDEAPYGRIYKDGRLIGDEDEMGITERRKLAWVGHVAVSILLDNQHKIYDDPEVVAFGLPEEDSQRNLIEDLLYDAVMSAVDSIPRARRKDLELVREAARRAVRAAANDVWGKKPVTTVFVTRIPEA</sequence>
<comment type="caution">
    <text evidence="8">The sequence shown here is derived from an EMBL/GenBank/DDBJ whole genome shotgun (WGS) entry which is preliminary data.</text>
</comment>
<gene>
    <name evidence="8" type="ORF">DFR47_101584</name>
</gene>
<dbReference type="EMBL" id="QNRH01000001">
    <property type="protein sequence ID" value="RBO98975.1"/>
    <property type="molecule type" value="Genomic_DNA"/>
</dbReference>
<keyword evidence="4" id="KW-0862">Zinc</keyword>
<keyword evidence="6" id="KW-0694">RNA-binding</keyword>
<organism evidence="8 9">
    <name type="scientific">Pseudochrobactrum asaccharolyticum</name>
    <dbReference type="NCBI Taxonomy" id="354351"/>
    <lineage>
        <taxon>Bacteria</taxon>
        <taxon>Pseudomonadati</taxon>
        <taxon>Pseudomonadota</taxon>
        <taxon>Alphaproteobacteria</taxon>
        <taxon>Hyphomicrobiales</taxon>
        <taxon>Brucellaceae</taxon>
        <taxon>Pseudochrobactrum</taxon>
    </lineage>
</organism>
<evidence type="ECO:0000256" key="2">
    <source>
        <dbReference type="ARBA" id="ARBA00022723"/>
    </source>
</evidence>
<dbReference type="Pfam" id="PF07521">
    <property type="entry name" value="RMMBL"/>
    <property type="match status" value="1"/>
</dbReference>
<dbReference type="InterPro" id="IPR036866">
    <property type="entry name" value="RibonucZ/Hydroxyglut_hydro"/>
</dbReference>
<keyword evidence="5" id="KW-0269">Exonuclease</keyword>
<keyword evidence="1" id="KW-0540">Nuclease</keyword>
<feature type="domain" description="Metallo-beta-lactamase" evidence="7">
    <location>
        <begin position="33"/>
        <end position="232"/>
    </location>
</feature>
<proteinExistence type="predicted"/>
<evidence type="ECO:0000256" key="4">
    <source>
        <dbReference type="ARBA" id="ARBA00022833"/>
    </source>
</evidence>
<dbReference type="GO" id="GO:0046872">
    <property type="term" value="F:metal ion binding"/>
    <property type="evidence" value="ECO:0007669"/>
    <property type="project" value="UniProtKB-KW"/>
</dbReference>
<dbReference type="GO" id="GO:0004527">
    <property type="term" value="F:exonuclease activity"/>
    <property type="evidence" value="ECO:0007669"/>
    <property type="project" value="UniProtKB-KW"/>
</dbReference>
<dbReference type="PANTHER" id="PTHR43694">
    <property type="entry name" value="RIBONUCLEASE J"/>
    <property type="match status" value="1"/>
</dbReference>
<dbReference type="RefSeq" id="WP_113942870.1">
    <property type="nucleotide sequence ID" value="NZ_JBHEEG010000003.1"/>
</dbReference>
<dbReference type="CDD" id="cd07714">
    <property type="entry name" value="RNaseJ_MBL-fold"/>
    <property type="match status" value="1"/>
</dbReference>
<dbReference type="InterPro" id="IPR041636">
    <property type="entry name" value="RNase_J_C"/>
</dbReference>
<dbReference type="Gene3D" id="3.10.20.580">
    <property type="match status" value="1"/>
</dbReference>
<dbReference type="Pfam" id="PF12706">
    <property type="entry name" value="Lactamase_B_2"/>
    <property type="match status" value="1"/>
</dbReference>
<keyword evidence="3" id="KW-0378">Hydrolase</keyword>
<dbReference type="PANTHER" id="PTHR43694:SF1">
    <property type="entry name" value="RIBONUCLEASE J"/>
    <property type="match status" value="1"/>
</dbReference>
<evidence type="ECO:0000313" key="9">
    <source>
        <dbReference type="Proteomes" id="UP000252893"/>
    </source>
</evidence>
<dbReference type="SMART" id="SM00849">
    <property type="entry name" value="Lactamase_B"/>
    <property type="match status" value="1"/>
</dbReference>
<name>A0A366EA65_9HYPH</name>
<evidence type="ECO:0000313" key="8">
    <source>
        <dbReference type="EMBL" id="RBO98975.1"/>
    </source>
</evidence>
<evidence type="ECO:0000256" key="6">
    <source>
        <dbReference type="ARBA" id="ARBA00022884"/>
    </source>
</evidence>
<keyword evidence="2" id="KW-0479">Metal-binding</keyword>
<evidence type="ECO:0000256" key="3">
    <source>
        <dbReference type="ARBA" id="ARBA00022801"/>
    </source>
</evidence>
<dbReference type="AlphaFoldDB" id="A0A366EA65"/>
<dbReference type="InterPro" id="IPR055132">
    <property type="entry name" value="RNase_J_b_CASP"/>
</dbReference>
<dbReference type="Gene3D" id="3.40.50.10710">
    <property type="entry name" value="Metallo-hydrolase/oxidoreductase"/>
    <property type="match status" value="1"/>
</dbReference>
<dbReference type="Pfam" id="PF17770">
    <property type="entry name" value="RNase_J_C"/>
    <property type="match status" value="1"/>
</dbReference>
<accession>A0A366EA65</accession>
<keyword evidence="9" id="KW-1185">Reference proteome</keyword>
<dbReference type="InterPro" id="IPR011108">
    <property type="entry name" value="RMMBL"/>
</dbReference>
<protein>
    <submittedName>
        <fullName evidence="8">Ribonuclease J</fullName>
    </submittedName>
</protein>
<dbReference type="InterPro" id="IPR001279">
    <property type="entry name" value="Metallo-B-lactamas"/>
</dbReference>
<dbReference type="OrthoDB" id="9770211at2"/>
<evidence type="ECO:0000256" key="5">
    <source>
        <dbReference type="ARBA" id="ARBA00022839"/>
    </source>
</evidence>
<dbReference type="InterPro" id="IPR042173">
    <property type="entry name" value="RNase_J_2"/>
</dbReference>
<dbReference type="Gene3D" id="3.60.15.10">
    <property type="entry name" value="Ribonuclease Z/Hydroxyacylglutathione hydrolase-like"/>
    <property type="match status" value="1"/>
</dbReference>
<evidence type="ECO:0000259" key="7">
    <source>
        <dbReference type="SMART" id="SM00849"/>
    </source>
</evidence>